<organism evidence="3 4">
    <name type="scientific">Caballeronia sordidicola</name>
    <name type="common">Burkholderia sordidicola</name>
    <dbReference type="NCBI Taxonomy" id="196367"/>
    <lineage>
        <taxon>Bacteria</taxon>
        <taxon>Pseudomonadati</taxon>
        <taxon>Pseudomonadota</taxon>
        <taxon>Betaproteobacteria</taxon>
        <taxon>Burkholderiales</taxon>
        <taxon>Burkholderiaceae</taxon>
        <taxon>Caballeronia</taxon>
    </lineage>
</organism>
<accession>A0A158HWZ9</accession>
<dbReference type="GO" id="GO:0016020">
    <property type="term" value="C:membrane"/>
    <property type="evidence" value="ECO:0007669"/>
    <property type="project" value="TreeGrafter"/>
</dbReference>
<name>A0A158HWZ9_CABSO</name>
<sequence>MTTTARKPLIPALTGVRFLAALSVALYHLSENVAATLAISPKHFYENAGDPVELFFILSGFILTYTHPEVNGAQCPAIRQFYFSRFAKIYPIYLLGWIVFAPLIYSNLMALHGHGAGTYARLAFYGLVSLTLLQAWTTTTANAWNTPGWSLSAEAVFYAAFPFLFTYLRNRRVAVLSGLIAGCWVISVVPTLTLSFLPPALQNEHWPKELVNFIPALRIGEFIAGICLARLFLRNAKEKTLVFDLGALGALAVSAAVIVVSNHLHAKVLLFPAFMLLLYCLACAKGPLSALLGSKPMVLLGEASFAFYILHVPLFRYARMVFPDVATSPLQFAAFLIGLTAISIICFLSIEKPLCAYLRKAYRTSRSPSARGQPEHAH</sequence>
<dbReference type="InterPro" id="IPR002656">
    <property type="entry name" value="Acyl_transf_3_dom"/>
</dbReference>
<keyword evidence="1" id="KW-0472">Membrane</keyword>
<keyword evidence="1" id="KW-1133">Transmembrane helix</keyword>
<feature type="transmembrane region" description="Helical" evidence="1">
    <location>
        <begin position="330"/>
        <end position="350"/>
    </location>
</feature>
<dbReference type="GO" id="GO:0016747">
    <property type="term" value="F:acyltransferase activity, transferring groups other than amino-acyl groups"/>
    <property type="evidence" value="ECO:0007669"/>
    <property type="project" value="InterPro"/>
</dbReference>
<keyword evidence="3" id="KW-0012">Acyltransferase</keyword>
<evidence type="ECO:0000313" key="3">
    <source>
        <dbReference type="EMBL" id="SAL48677.1"/>
    </source>
</evidence>
<feature type="transmembrane region" description="Helical" evidence="1">
    <location>
        <begin position="175"/>
        <end position="198"/>
    </location>
</feature>
<dbReference type="PANTHER" id="PTHR23028:SF53">
    <property type="entry name" value="ACYL_TRANSF_3 DOMAIN-CONTAINING PROTEIN"/>
    <property type="match status" value="1"/>
</dbReference>
<feature type="transmembrane region" description="Helical" evidence="1">
    <location>
        <begin position="149"/>
        <end position="168"/>
    </location>
</feature>
<protein>
    <submittedName>
        <fullName evidence="3">Acyltransferase 3</fullName>
    </submittedName>
</protein>
<gene>
    <name evidence="3" type="ORF">AWB64_05125</name>
</gene>
<feature type="transmembrane region" description="Helical" evidence="1">
    <location>
        <begin position="90"/>
        <end position="111"/>
    </location>
</feature>
<proteinExistence type="predicted"/>
<dbReference type="Pfam" id="PF01757">
    <property type="entry name" value="Acyl_transf_3"/>
    <property type="match status" value="1"/>
</dbReference>
<dbReference type="EMBL" id="FCOC02000021">
    <property type="protein sequence ID" value="SAL48677.1"/>
    <property type="molecule type" value="Genomic_DNA"/>
</dbReference>
<feature type="domain" description="Acyltransferase 3" evidence="2">
    <location>
        <begin position="11"/>
        <end position="346"/>
    </location>
</feature>
<keyword evidence="3" id="KW-0808">Transferase</keyword>
<dbReference type="Proteomes" id="UP000054893">
    <property type="component" value="Unassembled WGS sequence"/>
</dbReference>
<evidence type="ECO:0000259" key="2">
    <source>
        <dbReference type="Pfam" id="PF01757"/>
    </source>
</evidence>
<reference evidence="3 4" key="1">
    <citation type="submission" date="2016-01" db="EMBL/GenBank/DDBJ databases">
        <authorList>
            <person name="Oliw E.H."/>
        </authorList>
    </citation>
    <scope>NUCLEOTIDE SEQUENCE [LARGE SCALE GENOMIC DNA]</scope>
    <source>
        <strain evidence="3">LMG 22029</strain>
    </source>
</reference>
<feature type="transmembrane region" description="Helical" evidence="1">
    <location>
        <begin position="240"/>
        <end position="260"/>
    </location>
</feature>
<evidence type="ECO:0000313" key="4">
    <source>
        <dbReference type="Proteomes" id="UP000054893"/>
    </source>
</evidence>
<keyword evidence="1" id="KW-0812">Transmembrane</keyword>
<dbReference type="AlphaFoldDB" id="A0A158HWZ9"/>
<dbReference type="PANTHER" id="PTHR23028">
    <property type="entry name" value="ACETYLTRANSFERASE"/>
    <property type="match status" value="1"/>
</dbReference>
<evidence type="ECO:0000256" key="1">
    <source>
        <dbReference type="SAM" id="Phobius"/>
    </source>
</evidence>
<feature type="transmembrane region" description="Helical" evidence="1">
    <location>
        <begin position="210"/>
        <end position="233"/>
    </location>
</feature>
<dbReference type="GO" id="GO:0009103">
    <property type="term" value="P:lipopolysaccharide biosynthetic process"/>
    <property type="evidence" value="ECO:0007669"/>
    <property type="project" value="TreeGrafter"/>
</dbReference>
<feature type="transmembrane region" description="Helical" evidence="1">
    <location>
        <begin position="296"/>
        <end position="318"/>
    </location>
</feature>
<dbReference type="RefSeq" id="WP_060858160.1">
    <property type="nucleotide sequence ID" value="NZ_FCOC02000021.1"/>
</dbReference>
<dbReference type="OrthoDB" id="8772324at2"/>
<dbReference type="InterPro" id="IPR050879">
    <property type="entry name" value="Acyltransferase_3"/>
</dbReference>
<feature type="transmembrane region" description="Helical" evidence="1">
    <location>
        <begin position="266"/>
        <end position="284"/>
    </location>
</feature>